<dbReference type="PROSITE" id="PS51736">
    <property type="entry name" value="RECOMBINASES_3"/>
    <property type="match status" value="1"/>
</dbReference>
<dbReference type="SMART" id="SM00857">
    <property type="entry name" value="Resolvase"/>
    <property type="match status" value="1"/>
</dbReference>
<sequence length="235" mass="27420">MRALVYCRISTNKQQQETSLSRQKEELLLLANQYHFEVVETIVEKASGYDLEREGIFQIIEHINQKSVDYLLIQDETRLGRGNARIALIHFLKKAGVKIFTVNHRGELLLSEADSMVLEIVSIVEEYQRKIHNLKIKRGMKKAIERGYKPQNNLKNLHQSTGREMIEVPVEEIVRLRKNKLTFSEIAATLRGFGYEVSKATVHRRYQHYIEENEKNLLTGRKSTDVIKRKNESNK</sequence>
<dbReference type="RefSeq" id="WP_226538246.1">
    <property type="nucleotide sequence ID" value="NZ_CP129013.1"/>
</dbReference>
<dbReference type="SUPFAM" id="SSF53041">
    <property type="entry name" value="Resolvase-like"/>
    <property type="match status" value="1"/>
</dbReference>
<comment type="similarity">
    <text evidence="1">Belongs to the site-specific recombinase resolvase family.</text>
</comment>
<dbReference type="Proteomes" id="UP001197974">
    <property type="component" value="Chromosome"/>
</dbReference>
<evidence type="ECO:0000313" key="4">
    <source>
        <dbReference type="Proteomes" id="UP001197974"/>
    </source>
</evidence>
<organism evidence="3 4">
    <name type="scientific">Bacillus carboniphilus</name>
    <dbReference type="NCBI Taxonomy" id="86663"/>
    <lineage>
        <taxon>Bacteria</taxon>
        <taxon>Bacillati</taxon>
        <taxon>Bacillota</taxon>
        <taxon>Bacilli</taxon>
        <taxon>Bacillales</taxon>
        <taxon>Bacillaceae</taxon>
        <taxon>Bacillus</taxon>
    </lineage>
</organism>
<dbReference type="PANTHER" id="PTHR30461">
    <property type="entry name" value="DNA-INVERTASE FROM LAMBDOID PROPHAGE"/>
    <property type="match status" value="1"/>
</dbReference>
<accession>A0ABY9K0N6</accession>
<dbReference type="Gene3D" id="3.40.50.1390">
    <property type="entry name" value="Resolvase, N-terminal catalytic domain"/>
    <property type="match status" value="1"/>
</dbReference>
<dbReference type="PANTHER" id="PTHR30461:SF26">
    <property type="entry name" value="RESOLVASE HOMOLOG YNEB"/>
    <property type="match status" value="1"/>
</dbReference>
<dbReference type="InterPro" id="IPR050639">
    <property type="entry name" value="SSR_resolvase"/>
</dbReference>
<keyword evidence="4" id="KW-1185">Reference proteome</keyword>
<dbReference type="InterPro" id="IPR036162">
    <property type="entry name" value="Resolvase-like_N_sf"/>
</dbReference>
<feature type="domain" description="Resolvase/invertase-type recombinase catalytic" evidence="2">
    <location>
        <begin position="2"/>
        <end position="147"/>
    </location>
</feature>
<evidence type="ECO:0000259" key="2">
    <source>
        <dbReference type="PROSITE" id="PS51736"/>
    </source>
</evidence>
<protein>
    <submittedName>
        <fullName evidence="3">Recombinase family protein</fullName>
    </submittedName>
</protein>
<gene>
    <name evidence="3" type="ORF">LC087_04600</name>
</gene>
<dbReference type="CDD" id="cd00338">
    <property type="entry name" value="Ser_Recombinase"/>
    <property type="match status" value="1"/>
</dbReference>
<dbReference type="Pfam" id="PF00239">
    <property type="entry name" value="Resolvase"/>
    <property type="match status" value="1"/>
</dbReference>
<proteinExistence type="inferred from homology"/>
<reference evidence="3 4" key="1">
    <citation type="submission" date="2023-06" db="EMBL/GenBank/DDBJ databases">
        <title>Five Gram-positive bacteria isolated from mangrove sediments in Shenzhen, Guangdong, China.</title>
        <authorList>
            <person name="Yu S."/>
            <person name="Zheng W."/>
            <person name="Huang Y."/>
        </authorList>
    </citation>
    <scope>NUCLEOTIDE SEQUENCE [LARGE SCALE GENOMIC DNA]</scope>
    <source>
        <strain evidence="3 4">SaN35-3</strain>
    </source>
</reference>
<evidence type="ECO:0000313" key="3">
    <source>
        <dbReference type="EMBL" id="WLR43456.1"/>
    </source>
</evidence>
<dbReference type="InterPro" id="IPR006119">
    <property type="entry name" value="Resolv_N"/>
</dbReference>
<dbReference type="EMBL" id="CP129013">
    <property type="protein sequence ID" value="WLR43456.1"/>
    <property type="molecule type" value="Genomic_DNA"/>
</dbReference>
<name>A0ABY9K0N6_9BACI</name>
<evidence type="ECO:0000256" key="1">
    <source>
        <dbReference type="ARBA" id="ARBA00009913"/>
    </source>
</evidence>